<dbReference type="STRING" id="381666.H16_A1844"/>
<reference evidence="1 2" key="1">
    <citation type="journal article" date="2006" name="Nat. Biotechnol.">
        <title>Genome sequence of the bioplastic-producing 'Knallgas' bacterium Ralstonia eutropha H16.</title>
        <authorList>
            <person name="Pohlmann A."/>
            <person name="Fricke W.F."/>
            <person name="Reinecke F."/>
            <person name="Kusian B."/>
            <person name="Liesegang H."/>
            <person name="Cramm R."/>
            <person name="Eitinger T."/>
            <person name="Ewering C."/>
            <person name="Potter M."/>
            <person name="Schwartz E."/>
            <person name="Strittmatter A."/>
            <person name="Voss I."/>
            <person name="Gottschalk G."/>
            <person name="Steinbuechel A."/>
            <person name="Friedrich B."/>
            <person name="Bowien B."/>
        </authorList>
    </citation>
    <scope>NUCLEOTIDE SEQUENCE [LARGE SCALE GENOMIC DNA]</scope>
    <source>
        <strain evidence="2">ATCC 17699 / DSM 428 / KCTC 22496 / NCIMB 10442 / H16 / Stanier 337</strain>
    </source>
</reference>
<accession>Q0KAM4</accession>
<dbReference type="EMBL" id="AM260479">
    <property type="protein sequence ID" value="CAJ92947.1"/>
    <property type="molecule type" value="Genomic_DNA"/>
</dbReference>
<evidence type="ECO:0000313" key="2">
    <source>
        <dbReference type="Proteomes" id="UP000008210"/>
    </source>
</evidence>
<dbReference type="RefSeq" id="WP_011615351.1">
    <property type="nucleotide sequence ID" value="NC_008313.1"/>
</dbReference>
<dbReference type="HOGENOM" id="CLU_201049_0_0_4"/>
<evidence type="ECO:0000313" key="1">
    <source>
        <dbReference type="EMBL" id="CAJ92947.1"/>
    </source>
</evidence>
<keyword evidence="2" id="KW-1185">Reference proteome</keyword>
<protein>
    <submittedName>
        <fullName evidence="1">Uncharacterized protein</fullName>
    </submittedName>
</protein>
<organism evidence="1 2">
    <name type="scientific">Cupriavidus necator (strain ATCC 17699 / DSM 428 / KCTC 22496 / NCIMB 10442 / H16 / Stanier 337)</name>
    <name type="common">Ralstonia eutropha</name>
    <dbReference type="NCBI Taxonomy" id="381666"/>
    <lineage>
        <taxon>Bacteria</taxon>
        <taxon>Pseudomonadati</taxon>
        <taxon>Pseudomonadota</taxon>
        <taxon>Betaproteobacteria</taxon>
        <taxon>Burkholderiales</taxon>
        <taxon>Burkholderiaceae</taxon>
        <taxon>Cupriavidus</taxon>
    </lineage>
</organism>
<name>Q0KAM4_CUPNH</name>
<gene>
    <name evidence="1" type="ordered locus">H16_A1844</name>
</gene>
<dbReference type="Proteomes" id="UP000008210">
    <property type="component" value="Chromosome 1"/>
</dbReference>
<dbReference type="KEGG" id="reh:H16_A1844"/>
<proteinExistence type="predicted"/>
<sequence>MLYLIAPGSAVGIVFQALRHVGPVRAADVAQIAAHRLSASDKKTLASTAYQAPARMRPTLTSIANTASVEIDG</sequence>
<dbReference type="AlphaFoldDB" id="Q0KAM4"/>